<organism evidence="7 8">
    <name type="scientific">Geodia barretti</name>
    <name type="common">Barrett's horny sponge</name>
    <dbReference type="NCBI Taxonomy" id="519541"/>
    <lineage>
        <taxon>Eukaryota</taxon>
        <taxon>Metazoa</taxon>
        <taxon>Porifera</taxon>
        <taxon>Demospongiae</taxon>
        <taxon>Heteroscleromorpha</taxon>
        <taxon>Tetractinellida</taxon>
        <taxon>Astrophorina</taxon>
        <taxon>Geodiidae</taxon>
        <taxon>Geodia</taxon>
    </lineage>
</organism>
<feature type="domain" description="FERM" evidence="6">
    <location>
        <begin position="66"/>
        <end position="356"/>
    </location>
</feature>
<dbReference type="PIRSF" id="PIRSF002305">
    <property type="entry name" value="ERM"/>
    <property type="match status" value="1"/>
</dbReference>
<evidence type="ECO:0000313" key="7">
    <source>
        <dbReference type="EMBL" id="CAI8006889.1"/>
    </source>
</evidence>
<sequence length="617" mass="71823">YRWILRGGSDSLKAEIRVRKQKLVCSYRKYCARNYIKSFTCSLCFLQCSVLVGPEERRTTMPKHAVNVRVTTMDAELEFAIQPSTTGKQLFDQVVKTIGLREVWYFGLQYVDTKGLTTWLKLNKKVLAQDVRKETPLQFKFRVKFFPEDVAEELIQDITQRLFFLQIKEGILTEDVYTPPETAVLLASYSVQAKFGDYNKDVHKPGILVKERVLPQRVLDQHKLTPEQWEERILNWWIEHKSMLREDAMLEYLKIAQDLEMYGVNYFSIKNKKGTELWLGVDALGLNVYEKEDQLTPKIGFPWSEIRNISFNDKKFVIKPIDKKAPDFVFNAPRLRINKRILALCMGNHELYMRRRKPDTIEVQQMKAQAREEKHGKQMERAQLEEAKQARAEAERQKKEMAERLHKFELETKKAEEELVRQAESAKLLEDKVRRAESEYHEMEQEKQRLESERAMLAEQAKKEKKESESSRKKAREMEEKAQRMAAEAKAKSEEISAIKAELDTDKTKAGGMVKETEHDDTEDSTSAMGATELTLEGVSGVGSELERIHIAEKNKAMAAKLKSLTSELATTRDDSKQSHRDALHVENLKQGRDKYKTLRQIRQGNTKQRVEMFENM</sequence>
<dbReference type="InterPro" id="IPR000798">
    <property type="entry name" value="Ez/rad/moesin-like"/>
</dbReference>
<dbReference type="SUPFAM" id="SSF54236">
    <property type="entry name" value="Ubiquitin-like"/>
    <property type="match status" value="1"/>
</dbReference>
<dbReference type="Pfam" id="PF09379">
    <property type="entry name" value="FERM_N"/>
    <property type="match status" value="1"/>
</dbReference>
<dbReference type="Gene3D" id="1.20.80.10">
    <property type="match status" value="1"/>
</dbReference>
<feature type="non-terminal residue" evidence="7">
    <location>
        <position position="617"/>
    </location>
</feature>
<dbReference type="InterPro" id="IPR014352">
    <property type="entry name" value="FERM/acyl-CoA-bd_prot_sf"/>
</dbReference>
<evidence type="ECO:0000259" key="6">
    <source>
        <dbReference type="PROSITE" id="PS50057"/>
    </source>
</evidence>
<dbReference type="CDD" id="cd13194">
    <property type="entry name" value="FERM_C_ERM"/>
    <property type="match status" value="1"/>
</dbReference>
<dbReference type="InterPro" id="IPR018979">
    <property type="entry name" value="FERM_N"/>
</dbReference>
<dbReference type="Gene3D" id="6.10.360.10">
    <property type="match status" value="1"/>
</dbReference>
<dbReference type="InterPro" id="IPR019747">
    <property type="entry name" value="FERM_CS"/>
</dbReference>
<dbReference type="Pfam" id="PF20492">
    <property type="entry name" value="ERM_helical"/>
    <property type="match status" value="1"/>
</dbReference>
<dbReference type="Pfam" id="PF00373">
    <property type="entry name" value="FERM_M"/>
    <property type="match status" value="1"/>
</dbReference>
<dbReference type="GO" id="GO:0003779">
    <property type="term" value="F:actin binding"/>
    <property type="evidence" value="ECO:0007669"/>
    <property type="project" value="InterPro"/>
</dbReference>
<evidence type="ECO:0000256" key="4">
    <source>
        <dbReference type="PIRSR" id="PIRSR002305-1"/>
    </source>
</evidence>
<dbReference type="SUPFAM" id="SSF47031">
    <property type="entry name" value="Second domain of FERM"/>
    <property type="match status" value="1"/>
</dbReference>
<dbReference type="InterPro" id="IPR041789">
    <property type="entry name" value="ERM_FERM_C"/>
</dbReference>
<accession>A0AA35R936</accession>
<evidence type="ECO:0000256" key="3">
    <source>
        <dbReference type="ARBA" id="ARBA00023136"/>
    </source>
</evidence>
<dbReference type="GO" id="GO:0005886">
    <property type="term" value="C:plasma membrane"/>
    <property type="evidence" value="ECO:0007669"/>
    <property type="project" value="UniProtKB-SubCell"/>
</dbReference>
<dbReference type="PROSITE" id="PS50057">
    <property type="entry name" value="FERM_3"/>
    <property type="match status" value="1"/>
</dbReference>
<dbReference type="EMBL" id="CASHTH010000734">
    <property type="protein sequence ID" value="CAI8006889.1"/>
    <property type="molecule type" value="Genomic_DNA"/>
</dbReference>
<feature type="region of interest" description="Disordered" evidence="5">
    <location>
        <begin position="457"/>
        <end position="529"/>
    </location>
</feature>
<dbReference type="PANTHER" id="PTHR23281">
    <property type="entry name" value="MERLIN/MOESIN/EZRIN/RADIXIN"/>
    <property type="match status" value="1"/>
</dbReference>
<dbReference type="SUPFAM" id="SSF50729">
    <property type="entry name" value="PH domain-like"/>
    <property type="match status" value="1"/>
</dbReference>
<dbReference type="CDD" id="cd17187">
    <property type="entry name" value="FERM_F1_ERM"/>
    <property type="match status" value="1"/>
</dbReference>
<comment type="caution">
    <text evidence="7">The sequence shown here is derived from an EMBL/GenBank/DDBJ whole genome shotgun (WGS) entry which is preliminary data.</text>
</comment>
<dbReference type="PRINTS" id="PR00935">
    <property type="entry name" value="BAND41"/>
</dbReference>
<evidence type="ECO:0000256" key="1">
    <source>
        <dbReference type="ARBA" id="ARBA00004202"/>
    </source>
</evidence>
<dbReference type="FunFam" id="3.10.20.90:FF:000013">
    <property type="entry name" value="radixin isoform X1"/>
    <property type="match status" value="1"/>
</dbReference>
<keyword evidence="8" id="KW-1185">Reference proteome</keyword>
<dbReference type="Gene3D" id="2.30.29.30">
    <property type="entry name" value="Pleckstrin-homology domain (PH domain)/Phosphotyrosine-binding domain (PTB)"/>
    <property type="match status" value="1"/>
</dbReference>
<evidence type="ECO:0000256" key="2">
    <source>
        <dbReference type="ARBA" id="ARBA00022475"/>
    </source>
</evidence>
<dbReference type="SMART" id="SM00295">
    <property type="entry name" value="B41"/>
    <property type="match status" value="1"/>
</dbReference>
<dbReference type="Pfam" id="PF09380">
    <property type="entry name" value="FERM_C"/>
    <property type="match status" value="1"/>
</dbReference>
<evidence type="ECO:0000256" key="5">
    <source>
        <dbReference type="SAM" id="MobiDB-lite"/>
    </source>
</evidence>
<dbReference type="PROSITE" id="PS00661">
    <property type="entry name" value="FERM_2"/>
    <property type="match status" value="1"/>
</dbReference>
<dbReference type="InterPro" id="IPR019748">
    <property type="entry name" value="FERM_central"/>
</dbReference>
<comment type="subcellular location">
    <subcellularLocation>
        <location evidence="1">Cell membrane</location>
        <topology evidence="1">Peripheral membrane protein</topology>
    </subcellularLocation>
</comment>
<dbReference type="InterPro" id="IPR035963">
    <property type="entry name" value="FERM_2"/>
</dbReference>
<dbReference type="InterPro" id="IPR011993">
    <property type="entry name" value="PH-like_dom_sf"/>
</dbReference>
<dbReference type="SMART" id="SM01196">
    <property type="entry name" value="FERM_C"/>
    <property type="match status" value="1"/>
</dbReference>
<dbReference type="InterPro" id="IPR019749">
    <property type="entry name" value="Band_41_domain"/>
</dbReference>
<protein>
    <submittedName>
        <fullName evidence="7">Radixin</fullName>
    </submittedName>
</protein>
<dbReference type="CDD" id="cd14473">
    <property type="entry name" value="FERM_B-lobe"/>
    <property type="match status" value="1"/>
</dbReference>
<gene>
    <name evidence="7" type="ORF">GBAR_LOCUS4957</name>
</gene>
<dbReference type="InterPro" id="IPR046810">
    <property type="entry name" value="ERM_helical"/>
</dbReference>
<dbReference type="InterPro" id="IPR011174">
    <property type="entry name" value="ERM"/>
</dbReference>
<keyword evidence="2" id="KW-1003">Cell membrane</keyword>
<dbReference type="InterPro" id="IPR018980">
    <property type="entry name" value="FERM_PH-like_C"/>
</dbReference>
<feature type="binding site" evidence="4">
    <location>
        <begin position="121"/>
        <end position="124"/>
    </location>
    <ligand>
        <name>a 1,2-diacyl-sn-glycero-3-phospho-(1D-myo-inositol)</name>
        <dbReference type="ChEBI" id="CHEBI:57880"/>
    </ligand>
</feature>
<name>A0AA35R936_GEOBA</name>
<proteinExistence type="predicted"/>
<dbReference type="Proteomes" id="UP001174909">
    <property type="component" value="Unassembled WGS sequence"/>
</dbReference>
<dbReference type="Gene3D" id="1.20.5.450">
    <property type="match status" value="1"/>
</dbReference>
<feature type="binding site" evidence="4">
    <location>
        <position position="339"/>
    </location>
    <ligand>
        <name>a 1,2-diacyl-sn-glycero-3-phospho-(1D-myo-inositol)</name>
        <dbReference type="ChEBI" id="CHEBI:57880"/>
    </ligand>
</feature>
<feature type="compositionally biased region" description="Basic and acidic residues" evidence="5">
    <location>
        <begin position="457"/>
        <end position="509"/>
    </location>
</feature>
<evidence type="ECO:0000313" key="8">
    <source>
        <dbReference type="Proteomes" id="UP001174909"/>
    </source>
</evidence>
<dbReference type="FunFam" id="2.30.29.30:FF:000003">
    <property type="entry name" value="Radixin isoform 1"/>
    <property type="match status" value="1"/>
</dbReference>
<dbReference type="InterPro" id="IPR011259">
    <property type="entry name" value="ERM_C_dom"/>
</dbReference>
<dbReference type="InterPro" id="IPR008954">
    <property type="entry name" value="Moesin_tail_sf"/>
</dbReference>
<keyword evidence="3" id="KW-0472">Membrane</keyword>
<dbReference type="InterPro" id="IPR029071">
    <property type="entry name" value="Ubiquitin-like_domsf"/>
</dbReference>
<dbReference type="AlphaFoldDB" id="A0AA35R936"/>
<dbReference type="Gene3D" id="3.10.20.90">
    <property type="entry name" value="Phosphatidylinositol 3-kinase Catalytic Subunit, Chain A, domain 1"/>
    <property type="match status" value="1"/>
</dbReference>
<dbReference type="InterPro" id="IPR000299">
    <property type="entry name" value="FERM_domain"/>
</dbReference>
<dbReference type="FunFam" id="1.20.80.10:FF:000002">
    <property type="entry name" value="radixin isoform X1"/>
    <property type="match status" value="1"/>
</dbReference>
<dbReference type="FunFam" id="1.20.5.450:FF:000001">
    <property type="entry name" value="radixin isoform X2"/>
    <property type="match status" value="1"/>
</dbReference>
<reference evidence="7" key="1">
    <citation type="submission" date="2023-03" db="EMBL/GenBank/DDBJ databases">
        <authorList>
            <person name="Steffen K."/>
            <person name="Cardenas P."/>
        </authorList>
    </citation>
    <scope>NUCLEOTIDE SEQUENCE</scope>
</reference>
<dbReference type="PRINTS" id="PR00661">
    <property type="entry name" value="ERMFAMILY"/>
</dbReference>
<feature type="region of interest" description="Disordered" evidence="5">
    <location>
        <begin position="571"/>
        <end position="592"/>
    </location>
</feature>
<dbReference type="Pfam" id="PF00769">
    <property type="entry name" value="ERM_C"/>
    <property type="match status" value="1"/>
</dbReference>
<dbReference type="SUPFAM" id="SSF48678">
    <property type="entry name" value="Moesin tail domain"/>
    <property type="match status" value="1"/>
</dbReference>
<dbReference type="PROSITE" id="PS00660">
    <property type="entry name" value="FERM_1"/>
    <property type="match status" value="1"/>
</dbReference>